<evidence type="ECO:0000256" key="1">
    <source>
        <dbReference type="SAM" id="Phobius"/>
    </source>
</evidence>
<keyword evidence="3" id="KW-1185">Reference proteome</keyword>
<reference evidence="2" key="1">
    <citation type="submission" date="2022-07" db="EMBL/GenBank/DDBJ databases">
        <title>Draft genome sequence of Zalerion maritima ATCC 34329, a (micro)plastics degrading marine fungus.</title>
        <authorList>
            <person name="Paco A."/>
            <person name="Goncalves M.F.M."/>
            <person name="Rocha-Santos T.A.P."/>
            <person name="Alves A."/>
        </authorList>
    </citation>
    <scope>NUCLEOTIDE SEQUENCE</scope>
    <source>
        <strain evidence="2">ATCC 34329</strain>
    </source>
</reference>
<keyword evidence="1" id="KW-0472">Membrane</keyword>
<dbReference type="EMBL" id="JAKWBI020000136">
    <property type="protein sequence ID" value="KAJ2901805.1"/>
    <property type="molecule type" value="Genomic_DNA"/>
</dbReference>
<proteinExistence type="predicted"/>
<feature type="transmembrane region" description="Helical" evidence="1">
    <location>
        <begin position="77"/>
        <end position="98"/>
    </location>
</feature>
<sequence length="270" mass="30603">MESWEDVNYCAFSPQKWVEFMNLSTAEWGIGPFPPGVVALPGELNDTSAKEIPEGTAFVIPNAGRGEIGAHRDIEKVVFGLCSSIAFLFGVGCLYMNWKTLLSPPNHHFGTNPWERTLRGERNLPADFMTEGDFERELGKYYDPAVGTGDVSHEIREEPVVTDGRLAGTEIEKVTDLLRQMYKLDMKIWSLGDSDAAGGGERNELRRKSDAVLREIRRVVREWENPTDPALRGIIWEAEERREIEAILNKLDSRNPDGLPEERYAAFYRR</sequence>
<protein>
    <submittedName>
        <fullName evidence="2">Uncharacterized protein</fullName>
    </submittedName>
</protein>
<dbReference type="Proteomes" id="UP001201980">
    <property type="component" value="Unassembled WGS sequence"/>
</dbReference>
<dbReference type="AlphaFoldDB" id="A0AAD5RRB1"/>
<keyword evidence="1" id="KW-0812">Transmembrane</keyword>
<keyword evidence="1" id="KW-1133">Transmembrane helix</keyword>
<evidence type="ECO:0000313" key="2">
    <source>
        <dbReference type="EMBL" id="KAJ2901805.1"/>
    </source>
</evidence>
<comment type="caution">
    <text evidence="2">The sequence shown here is derived from an EMBL/GenBank/DDBJ whole genome shotgun (WGS) entry which is preliminary data.</text>
</comment>
<organism evidence="2 3">
    <name type="scientific">Zalerion maritima</name>
    <dbReference type="NCBI Taxonomy" id="339359"/>
    <lineage>
        <taxon>Eukaryota</taxon>
        <taxon>Fungi</taxon>
        <taxon>Dikarya</taxon>
        <taxon>Ascomycota</taxon>
        <taxon>Pezizomycotina</taxon>
        <taxon>Sordariomycetes</taxon>
        <taxon>Lulworthiomycetidae</taxon>
        <taxon>Lulworthiales</taxon>
        <taxon>Lulworthiaceae</taxon>
        <taxon>Zalerion</taxon>
    </lineage>
</organism>
<accession>A0AAD5RRB1</accession>
<name>A0AAD5RRB1_9PEZI</name>
<gene>
    <name evidence="2" type="ORF">MKZ38_001343</name>
</gene>
<evidence type="ECO:0000313" key="3">
    <source>
        <dbReference type="Proteomes" id="UP001201980"/>
    </source>
</evidence>